<evidence type="ECO:0000256" key="1">
    <source>
        <dbReference type="SAM" id="Coils"/>
    </source>
</evidence>
<feature type="region of interest" description="Disordered" evidence="2">
    <location>
        <begin position="223"/>
        <end position="242"/>
    </location>
</feature>
<keyword evidence="4" id="KW-1185">Reference proteome</keyword>
<accession>A0A6A5X5E8</accession>
<dbReference type="Proteomes" id="UP000799779">
    <property type="component" value="Unassembled WGS sequence"/>
</dbReference>
<evidence type="ECO:0000313" key="3">
    <source>
        <dbReference type="EMBL" id="KAF2008034.1"/>
    </source>
</evidence>
<keyword evidence="1" id="KW-0175">Coiled coil</keyword>
<sequence>MEMRRDDARIEVLENTMRLLMDSRIGGDNAEFVQDILEAHGRVQIDNDGLVHDNRGLRERLIELERQSGIHDGGSDVGDGDGGWNFAESQEKYEEKCQRVEMDYQETTRSLEREIQELCDAQRYEDQAADLKHDLEIERVKNIALKMANDKLVEEANVLNLQLVTLESCGMADPSDRQEYVHRGRLTRHVKDLEDTLGEGIQEIWKMVEAISDRLQDVPDKLRQTQKVSAKEEGNSEEGPMAGECKKICEEPEAQCRTVLRELVRWMEDMQDVLWR</sequence>
<gene>
    <name evidence="3" type="ORF">P154DRAFT_14338</name>
</gene>
<reference evidence="3" key="1">
    <citation type="journal article" date="2020" name="Stud. Mycol.">
        <title>101 Dothideomycetes genomes: a test case for predicting lifestyles and emergence of pathogens.</title>
        <authorList>
            <person name="Haridas S."/>
            <person name="Albert R."/>
            <person name="Binder M."/>
            <person name="Bloem J."/>
            <person name="Labutti K."/>
            <person name="Salamov A."/>
            <person name="Andreopoulos B."/>
            <person name="Baker S."/>
            <person name="Barry K."/>
            <person name="Bills G."/>
            <person name="Bluhm B."/>
            <person name="Cannon C."/>
            <person name="Castanera R."/>
            <person name="Culley D."/>
            <person name="Daum C."/>
            <person name="Ezra D."/>
            <person name="Gonzalez J."/>
            <person name="Henrissat B."/>
            <person name="Kuo A."/>
            <person name="Liang C."/>
            <person name="Lipzen A."/>
            <person name="Lutzoni F."/>
            <person name="Magnuson J."/>
            <person name="Mondo S."/>
            <person name="Nolan M."/>
            <person name="Ohm R."/>
            <person name="Pangilinan J."/>
            <person name="Park H.-J."/>
            <person name="Ramirez L."/>
            <person name="Alfaro M."/>
            <person name="Sun H."/>
            <person name="Tritt A."/>
            <person name="Yoshinaga Y."/>
            <person name="Zwiers L.-H."/>
            <person name="Turgeon B."/>
            <person name="Goodwin S."/>
            <person name="Spatafora J."/>
            <person name="Crous P."/>
            <person name="Grigoriev I."/>
        </authorList>
    </citation>
    <scope>NUCLEOTIDE SEQUENCE</scope>
    <source>
        <strain evidence="3">CBS 123094</strain>
    </source>
</reference>
<evidence type="ECO:0000256" key="2">
    <source>
        <dbReference type="SAM" id="MobiDB-lite"/>
    </source>
</evidence>
<evidence type="ECO:0000313" key="4">
    <source>
        <dbReference type="Proteomes" id="UP000799779"/>
    </source>
</evidence>
<feature type="compositionally biased region" description="Basic and acidic residues" evidence="2">
    <location>
        <begin position="223"/>
        <end position="234"/>
    </location>
</feature>
<feature type="coiled-coil region" evidence="1">
    <location>
        <begin position="47"/>
        <end position="141"/>
    </location>
</feature>
<name>A0A6A5X5E8_9PLEO</name>
<organism evidence="3 4">
    <name type="scientific">Amniculicola lignicola CBS 123094</name>
    <dbReference type="NCBI Taxonomy" id="1392246"/>
    <lineage>
        <taxon>Eukaryota</taxon>
        <taxon>Fungi</taxon>
        <taxon>Dikarya</taxon>
        <taxon>Ascomycota</taxon>
        <taxon>Pezizomycotina</taxon>
        <taxon>Dothideomycetes</taxon>
        <taxon>Pleosporomycetidae</taxon>
        <taxon>Pleosporales</taxon>
        <taxon>Amniculicolaceae</taxon>
        <taxon>Amniculicola</taxon>
    </lineage>
</organism>
<proteinExistence type="predicted"/>
<dbReference type="AlphaFoldDB" id="A0A6A5X5E8"/>
<protein>
    <submittedName>
        <fullName evidence="3">Uncharacterized protein</fullName>
    </submittedName>
</protein>
<dbReference type="EMBL" id="ML977556">
    <property type="protein sequence ID" value="KAF2008034.1"/>
    <property type="molecule type" value="Genomic_DNA"/>
</dbReference>